<reference evidence="2 3" key="1">
    <citation type="submission" date="2019-06" db="EMBL/GenBank/DDBJ databases">
        <authorList>
            <person name="Palmer J.M."/>
        </authorList>
    </citation>
    <scope>NUCLEOTIDE SEQUENCE [LARGE SCALE GENOMIC DNA]</scope>
    <source>
        <strain evidence="2 3">TWF191</strain>
        <strain evidence="1">TWF679</strain>
    </source>
</reference>
<accession>A0A6G1MBL2</accession>
<proteinExistence type="predicted"/>
<sequence length="586" mass="63123">MVQIKVDSQLTTDVIPAKPIKAGNRFVAIKDKDSKLACFSLSDEKKLNLILNIQGVHTLIDFGKLIGIETDIRTFDVQQSSNLSLDICIATDSGDNKSNLWLVHKLDVSGISSSVPASNIIRGADVPAVHQIFLSNFESESEYPLILAAFQPLERITREEQVGFVHVADGSLSLNTKWTLDTNSEKIFDVAFGTSPLGEGLFVLYEIGGKRKVQFKIFRGPSEGFVVEPEIPQDTQYISTFFDVVKRNSVLITGGSTITALTSSEYMSPAKPGQVITSKSEGAIGVKDLHIVQDSEHVRIFYTTADESLLYYDTTVTDLSNGSTGTLLTEGNSTRFSSISAAAEDSNPSKTRLNTLLSIDEDGNLTLLQQSSHDSRWNRYPFYHASDSGTLETKGYAVRIQVTPGGEGGDSDEDPSMIPYCSLLVSSSGYIKGLVNGQEVELSQAGIWLRTDATGVLTIVFTTTDVSGQNIEVESFRPGKRLDTSDFNKQQLGQPHVLAGPGVGGVHAQLMASNFGAVPGISAPSSFLNIGDVAKDVWNTGSRTAGNVWRFGEHTAEDVWHGVENAGNTVGRAAGGVIHTIGGLFS</sequence>
<evidence type="ECO:0000313" key="2">
    <source>
        <dbReference type="EMBL" id="KAF3226417.1"/>
    </source>
</evidence>
<evidence type="ECO:0000313" key="1">
    <source>
        <dbReference type="EMBL" id="KAF3223124.1"/>
    </source>
</evidence>
<comment type="caution">
    <text evidence="2">The sequence shown here is derived from an EMBL/GenBank/DDBJ whole genome shotgun (WGS) entry which is preliminary data.</text>
</comment>
<evidence type="ECO:0008006" key="4">
    <source>
        <dbReference type="Google" id="ProtNLM"/>
    </source>
</evidence>
<protein>
    <recommendedName>
        <fullName evidence="4">Cleavage/polyadenylation specificity factor A subunit N-terminal domain-containing protein</fullName>
    </recommendedName>
</protein>
<dbReference type="OrthoDB" id="3235083at2759"/>
<name>A0A6G1MBL2_ORBOL</name>
<dbReference type="AlphaFoldDB" id="A0A6G1MBL2"/>
<gene>
    <name evidence="2" type="ORF">TWF191_004679</name>
    <name evidence="1" type="ORF">TWF679_004320</name>
</gene>
<dbReference type="Proteomes" id="UP000483672">
    <property type="component" value="Unassembled WGS sequence"/>
</dbReference>
<dbReference type="EMBL" id="WIWT01000002">
    <property type="protein sequence ID" value="KAF3223124.1"/>
    <property type="molecule type" value="Genomic_DNA"/>
</dbReference>
<organism evidence="2 3">
    <name type="scientific">Orbilia oligospora</name>
    <name type="common">Nematode-trapping fungus</name>
    <name type="synonym">Arthrobotrys oligospora</name>
    <dbReference type="NCBI Taxonomy" id="2813651"/>
    <lineage>
        <taxon>Eukaryota</taxon>
        <taxon>Fungi</taxon>
        <taxon>Dikarya</taxon>
        <taxon>Ascomycota</taxon>
        <taxon>Pezizomycotina</taxon>
        <taxon>Orbiliomycetes</taxon>
        <taxon>Orbiliales</taxon>
        <taxon>Orbiliaceae</taxon>
        <taxon>Orbilia</taxon>
    </lineage>
</organism>
<dbReference type="Proteomes" id="UP000614610">
    <property type="component" value="Unassembled WGS sequence"/>
</dbReference>
<evidence type="ECO:0000313" key="3">
    <source>
        <dbReference type="Proteomes" id="UP000483672"/>
    </source>
</evidence>
<dbReference type="EMBL" id="WIPF01000023">
    <property type="protein sequence ID" value="KAF3226417.1"/>
    <property type="molecule type" value="Genomic_DNA"/>
</dbReference>